<dbReference type="NCBIfam" id="NF033788">
    <property type="entry name" value="HTH_metalloreg"/>
    <property type="match status" value="1"/>
</dbReference>
<evidence type="ECO:0000313" key="5">
    <source>
        <dbReference type="EMBL" id="PIV25056.1"/>
    </source>
</evidence>
<keyword evidence="3" id="KW-0804">Transcription</keyword>
<dbReference type="SMART" id="SM00418">
    <property type="entry name" value="HTH_ARSR"/>
    <property type="match status" value="1"/>
</dbReference>
<dbReference type="GO" id="GO:0003700">
    <property type="term" value="F:DNA-binding transcription factor activity"/>
    <property type="evidence" value="ECO:0007669"/>
    <property type="project" value="InterPro"/>
</dbReference>
<organism evidence="5 6">
    <name type="scientific">Candidatus Berkelbacteria bacterium CG03_land_8_20_14_0_80_40_36</name>
    <dbReference type="NCBI Taxonomy" id="1974509"/>
    <lineage>
        <taxon>Bacteria</taxon>
        <taxon>Candidatus Berkelbacteria</taxon>
    </lineage>
</organism>
<keyword evidence="2" id="KW-0238">DNA-binding</keyword>
<dbReference type="Gene3D" id="1.10.10.10">
    <property type="entry name" value="Winged helix-like DNA-binding domain superfamily/Winged helix DNA-binding domain"/>
    <property type="match status" value="1"/>
</dbReference>
<dbReference type="Proteomes" id="UP000229966">
    <property type="component" value="Unassembled WGS sequence"/>
</dbReference>
<dbReference type="PRINTS" id="PR00778">
    <property type="entry name" value="HTHARSR"/>
</dbReference>
<protein>
    <recommendedName>
        <fullName evidence="4">HTH arsR-type domain-containing protein</fullName>
    </recommendedName>
</protein>
<dbReference type="PANTHER" id="PTHR33154:SF33">
    <property type="entry name" value="TRANSCRIPTIONAL REPRESSOR SDPR"/>
    <property type="match status" value="1"/>
</dbReference>
<dbReference type="InterPro" id="IPR051081">
    <property type="entry name" value="HTH_MetalResp_TranReg"/>
</dbReference>
<evidence type="ECO:0000256" key="3">
    <source>
        <dbReference type="ARBA" id="ARBA00023163"/>
    </source>
</evidence>
<dbReference type="InterPro" id="IPR036388">
    <property type="entry name" value="WH-like_DNA-bd_sf"/>
</dbReference>
<dbReference type="CDD" id="cd00090">
    <property type="entry name" value="HTH_ARSR"/>
    <property type="match status" value="1"/>
</dbReference>
<dbReference type="SUPFAM" id="SSF46785">
    <property type="entry name" value="Winged helix' DNA-binding domain"/>
    <property type="match status" value="1"/>
</dbReference>
<dbReference type="InterPro" id="IPR036390">
    <property type="entry name" value="WH_DNA-bd_sf"/>
</dbReference>
<feature type="domain" description="HTH arsR-type" evidence="4">
    <location>
        <begin position="1"/>
        <end position="91"/>
    </location>
</feature>
<evidence type="ECO:0000313" key="6">
    <source>
        <dbReference type="Proteomes" id="UP000229966"/>
    </source>
</evidence>
<dbReference type="EMBL" id="PEUM01000108">
    <property type="protein sequence ID" value="PIV25056.1"/>
    <property type="molecule type" value="Genomic_DNA"/>
</dbReference>
<dbReference type="PANTHER" id="PTHR33154">
    <property type="entry name" value="TRANSCRIPTIONAL REGULATOR, ARSR FAMILY"/>
    <property type="match status" value="1"/>
</dbReference>
<gene>
    <name evidence="5" type="ORF">COS38_03690</name>
</gene>
<evidence type="ECO:0000259" key="4">
    <source>
        <dbReference type="PROSITE" id="PS50987"/>
    </source>
</evidence>
<accession>A0A2M7CHC7</accession>
<dbReference type="AlphaFoldDB" id="A0A2M7CHC7"/>
<proteinExistence type="predicted"/>
<dbReference type="PROSITE" id="PS50987">
    <property type="entry name" value="HTH_ARSR_2"/>
    <property type="match status" value="1"/>
</dbReference>
<name>A0A2M7CHC7_9BACT</name>
<dbReference type="InterPro" id="IPR011991">
    <property type="entry name" value="ArsR-like_HTH"/>
</dbReference>
<comment type="caution">
    <text evidence="5">The sequence shown here is derived from an EMBL/GenBank/DDBJ whole genome shotgun (WGS) entry which is preliminary data.</text>
</comment>
<evidence type="ECO:0000256" key="1">
    <source>
        <dbReference type="ARBA" id="ARBA00023015"/>
    </source>
</evidence>
<evidence type="ECO:0000256" key="2">
    <source>
        <dbReference type="ARBA" id="ARBA00023125"/>
    </source>
</evidence>
<dbReference type="InterPro" id="IPR001845">
    <property type="entry name" value="HTH_ArsR_DNA-bd_dom"/>
</dbReference>
<sequence length="91" mass="10229">MKNLERTIKALANLRRLKIVKFLAKNGNASVSEIASEIRLSFKATSKHLSILTSAGILDKEQKSTNVIYFLHKQPPQVARKIIVLLSNSRE</sequence>
<dbReference type="Pfam" id="PF01022">
    <property type="entry name" value="HTH_5"/>
    <property type="match status" value="1"/>
</dbReference>
<reference evidence="6" key="1">
    <citation type="submission" date="2017-09" db="EMBL/GenBank/DDBJ databases">
        <title>Depth-based differentiation of microbial function through sediment-hosted aquifers and enrichment of novel symbionts in the deep terrestrial subsurface.</title>
        <authorList>
            <person name="Probst A.J."/>
            <person name="Ladd B."/>
            <person name="Jarett J.K."/>
            <person name="Geller-Mcgrath D.E."/>
            <person name="Sieber C.M.K."/>
            <person name="Emerson J.B."/>
            <person name="Anantharaman K."/>
            <person name="Thomas B.C."/>
            <person name="Malmstrom R."/>
            <person name="Stieglmeier M."/>
            <person name="Klingl A."/>
            <person name="Woyke T."/>
            <person name="Ryan C.M."/>
            <person name="Banfield J.F."/>
        </authorList>
    </citation>
    <scope>NUCLEOTIDE SEQUENCE [LARGE SCALE GENOMIC DNA]</scope>
</reference>
<dbReference type="GO" id="GO:0003677">
    <property type="term" value="F:DNA binding"/>
    <property type="evidence" value="ECO:0007669"/>
    <property type="project" value="UniProtKB-KW"/>
</dbReference>
<keyword evidence="1" id="KW-0805">Transcription regulation</keyword>